<evidence type="ECO:0000259" key="1">
    <source>
        <dbReference type="Pfam" id="PF03446"/>
    </source>
</evidence>
<dbReference type="EMBL" id="QUMX01000036">
    <property type="protein sequence ID" value="REG35284.1"/>
    <property type="molecule type" value="Genomic_DNA"/>
</dbReference>
<dbReference type="SUPFAM" id="SSF51735">
    <property type="entry name" value="NAD(P)-binding Rossmann-fold domains"/>
    <property type="match status" value="1"/>
</dbReference>
<evidence type="ECO:0000313" key="2">
    <source>
        <dbReference type="EMBL" id="REG35284.1"/>
    </source>
</evidence>
<feature type="domain" description="6-phosphogluconate dehydrogenase NADP-binding" evidence="1">
    <location>
        <begin position="3"/>
        <end position="41"/>
    </location>
</feature>
<reference evidence="2 3" key="1">
    <citation type="submission" date="2018-08" db="EMBL/GenBank/DDBJ databases">
        <title>Genomic Encyclopedia of Archaeal and Bacterial Type Strains, Phase II (KMG-II): from individual species to whole genera.</title>
        <authorList>
            <person name="Goeker M."/>
        </authorList>
    </citation>
    <scope>NUCLEOTIDE SEQUENCE [LARGE SCALE GENOMIC DNA]</scope>
    <source>
        <strain evidence="2 3">DSM 582</strain>
    </source>
</reference>
<dbReference type="Pfam" id="PF03446">
    <property type="entry name" value="NAD_binding_2"/>
    <property type="match status" value="1"/>
</dbReference>
<gene>
    <name evidence="2" type="ORF">ATH84_103645</name>
</gene>
<comment type="caution">
    <text evidence="2">The sequence shown here is derived from an EMBL/GenBank/DDBJ whole genome shotgun (WGS) entry which is preliminary data.</text>
</comment>
<protein>
    <recommendedName>
        <fullName evidence="1">6-phosphogluconate dehydrogenase NADP-binding domain-containing protein</fullName>
    </recommendedName>
</protein>
<dbReference type="Gene3D" id="3.40.50.720">
    <property type="entry name" value="NAD(P)-binding Rossmann-like Domain"/>
    <property type="match status" value="1"/>
</dbReference>
<sequence>MTEVGFIGIGAMGRPMAMRLIRGGYDLVAFDIRKSAVEALAA</sequence>
<dbReference type="Proteomes" id="UP000256794">
    <property type="component" value="Unassembled WGS sequence"/>
</dbReference>
<name>A0AAQ0HEE9_PARVE</name>
<keyword evidence="3" id="KW-1185">Reference proteome</keyword>
<organism evidence="2 3">
    <name type="scientific">Paracoccus versutus</name>
    <name type="common">Thiobacillus versutus</name>
    <dbReference type="NCBI Taxonomy" id="34007"/>
    <lineage>
        <taxon>Bacteria</taxon>
        <taxon>Pseudomonadati</taxon>
        <taxon>Pseudomonadota</taxon>
        <taxon>Alphaproteobacteria</taxon>
        <taxon>Rhodobacterales</taxon>
        <taxon>Paracoccaceae</taxon>
        <taxon>Paracoccus</taxon>
    </lineage>
</organism>
<dbReference type="InterPro" id="IPR006115">
    <property type="entry name" value="6PGDH_NADP-bd"/>
</dbReference>
<dbReference type="GO" id="GO:0050661">
    <property type="term" value="F:NADP binding"/>
    <property type="evidence" value="ECO:0007669"/>
    <property type="project" value="InterPro"/>
</dbReference>
<dbReference type="InterPro" id="IPR036291">
    <property type="entry name" value="NAD(P)-bd_dom_sf"/>
</dbReference>
<proteinExistence type="predicted"/>
<evidence type="ECO:0000313" key="3">
    <source>
        <dbReference type="Proteomes" id="UP000256794"/>
    </source>
</evidence>
<accession>A0AAQ0HEE9</accession>
<dbReference type="RefSeq" id="WP_166443848.1">
    <property type="nucleotide sequence ID" value="NZ_JRKO01000036.1"/>
</dbReference>
<dbReference type="AlphaFoldDB" id="A0AAQ0HEE9"/>